<name>A0A366EAS3_9BACI</name>
<dbReference type="Gene3D" id="3.30.200.20">
    <property type="entry name" value="Phosphorylase Kinase, domain 1"/>
    <property type="match status" value="1"/>
</dbReference>
<dbReference type="AlphaFoldDB" id="A0A366EAS3"/>
<evidence type="ECO:0000313" key="2">
    <source>
        <dbReference type="Proteomes" id="UP000252254"/>
    </source>
</evidence>
<comment type="caution">
    <text evidence="1">The sequence shown here is derived from an EMBL/GenBank/DDBJ whole genome shotgun (WGS) entry which is preliminary data.</text>
</comment>
<dbReference type="EMBL" id="QNRI01000004">
    <property type="protein sequence ID" value="RBO99483.1"/>
    <property type="molecule type" value="Genomic_DNA"/>
</dbReference>
<dbReference type="PANTHER" id="PTHR39179:SF3">
    <property type="entry name" value="COTS-RELATED PROTEIN"/>
    <property type="match status" value="1"/>
</dbReference>
<keyword evidence="2" id="KW-1185">Reference proteome</keyword>
<keyword evidence="1" id="KW-0167">Capsid protein</keyword>
<dbReference type="RefSeq" id="WP_170126186.1">
    <property type="nucleotide sequence ID" value="NZ_BAABQN010000003.1"/>
</dbReference>
<dbReference type="GO" id="GO:0042601">
    <property type="term" value="C:endospore-forming forespore"/>
    <property type="evidence" value="ECO:0007669"/>
    <property type="project" value="TreeGrafter"/>
</dbReference>
<dbReference type="InterPro" id="IPR011009">
    <property type="entry name" value="Kinase-like_dom_sf"/>
</dbReference>
<proteinExistence type="predicted"/>
<dbReference type="Gene3D" id="3.90.1200.10">
    <property type="match status" value="1"/>
</dbReference>
<accession>A0A366EAS3</accession>
<dbReference type="SUPFAM" id="SSF56112">
    <property type="entry name" value="Protein kinase-like (PK-like)"/>
    <property type="match status" value="1"/>
</dbReference>
<protein>
    <submittedName>
        <fullName evidence="1">Spore coat protein YsxE</fullName>
    </submittedName>
</protein>
<evidence type="ECO:0000313" key="1">
    <source>
        <dbReference type="EMBL" id="RBO99483.1"/>
    </source>
</evidence>
<dbReference type="InterPro" id="IPR047175">
    <property type="entry name" value="CotS-like"/>
</dbReference>
<dbReference type="Proteomes" id="UP000252254">
    <property type="component" value="Unassembled WGS sequence"/>
</dbReference>
<gene>
    <name evidence="1" type="ORF">DES48_104158</name>
</gene>
<dbReference type="STRING" id="200904.GCA_900168775_02347"/>
<reference evidence="1 2" key="1">
    <citation type="submission" date="2018-06" db="EMBL/GenBank/DDBJ databases">
        <title>Genomic Encyclopedia of Type Strains, Phase IV (KMG-IV): sequencing the most valuable type-strain genomes for metagenomic binning, comparative biology and taxonomic classification.</title>
        <authorList>
            <person name="Goeker M."/>
        </authorList>
    </citation>
    <scope>NUCLEOTIDE SEQUENCE [LARGE SCALE GENOMIC DNA]</scope>
    <source>
        <strain evidence="1 2">DSM 15140</strain>
    </source>
</reference>
<dbReference type="PANTHER" id="PTHR39179">
    <property type="entry name" value="SPORE COAT PROTEIN I"/>
    <property type="match status" value="1"/>
</dbReference>
<organism evidence="1 2">
    <name type="scientific">Paraliobacillus ryukyuensis</name>
    <dbReference type="NCBI Taxonomy" id="200904"/>
    <lineage>
        <taxon>Bacteria</taxon>
        <taxon>Bacillati</taxon>
        <taxon>Bacillota</taxon>
        <taxon>Bacilli</taxon>
        <taxon>Bacillales</taxon>
        <taxon>Bacillaceae</taxon>
        <taxon>Paraliobacillus</taxon>
    </lineage>
</organism>
<sequence>MNPLVHVLRQYGINVFSQEQMTPRVWKIMTQKRIFALKKSTLTDQTIGQWYTLYRLRESKQLFFIVPVYQNITGSIYTKVDNSIYYLMPWIPEEKEHPGQGTTKDFFASLGRLHGVTKQSYYVNYTATEEQIKWNKLEMEKKYERLLMYIDRLEEKRYMSPFGLEVCTQFHQVEQIFQALARSYDNYLTDVKSEEFEFQSICHGYPTASHYLATTDAGCLINWDYAHMGDPMMELATAIYYQTYRHDTNILHITEAIPYYEKQSPLTLSQRDLLAIYLLQPDAYLAVIQQYLEEQSRQLTLTPLLLQNYRRIIAGLSIQGHLQQKRDQLLETDEEQAD</sequence>
<keyword evidence="1" id="KW-0946">Virion</keyword>